<comment type="caution">
    <text evidence="7">The sequence shown here is derived from an EMBL/GenBank/DDBJ whole genome shotgun (WGS) entry which is preliminary data.</text>
</comment>
<evidence type="ECO:0000313" key="8">
    <source>
        <dbReference type="Proteomes" id="UP001152622"/>
    </source>
</evidence>
<dbReference type="OrthoDB" id="413572at2759"/>
<dbReference type="InterPro" id="IPR029099">
    <property type="entry name" value="Pribosyltran_N"/>
</dbReference>
<keyword evidence="8" id="KW-1185">Reference proteome</keyword>
<evidence type="ECO:0000256" key="3">
    <source>
        <dbReference type="ARBA" id="ARBA00037514"/>
    </source>
</evidence>
<dbReference type="CDD" id="cd06223">
    <property type="entry name" value="PRTases_typeI"/>
    <property type="match status" value="1"/>
</dbReference>
<feature type="coiled-coil region" evidence="4">
    <location>
        <begin position="215"/>
        <end position="251"/>
    </location>
</feature>
<evidence type="ECO:0000256" key="1">
    <source>
        <dbReference type="ARBA" id="ARBA00006478"/>
    </source>
</evidence>
<dbReference type="GO" id="GO:0006015">
    <property type="term" value="P:5-phosphoribose 1-diphosphate biosynthetic process"/>
    <property type="evidence" value="ECO:0007669"/>
    <property type="project" value="TreeGrafter"/>
</dbReference>
<feature type="region of interest" description="Disordered" evidence="5">
    <location>
        <begin position="159"/>
        <end position="180"/>
    </location>
</feature>
<dbReference type="SUPFAM" id="SSF53271">
    <property type="entry name" value="PRTase-like"/>
    <property type="match status" value="2"/>
</dbReference>
<dbReference type="Gene3D" id="3.40.50.2020">
    <property type="match status" value="2"/>
</dbReference>
<dbReference type="SMART" id="SM01400">
    <property type="entry name" value="Pribosyltran_N"/>
    <property type="match status" value="1"/>
</dbReference>
<name>A0A9Q1J2B9_SYNKA</name>
<dbReference type="PANTHER" id="PTHR10210:SF28">
    <property type="entry name" value="PHOSPHORIBOSYL PYROPHOSPHATE SYNTHASE-ASSOCIATED PROTEIN 1"/>
    <property type="match status" value="1"/>
</dbReference>
<feature type="domain" description="Ribose-phosphate pyrophosphokinase N-terminal" evidence="6">
    <location>
        <begin position="350"/>
        <end position="461"/>
    </location>
</feature>
<feature type="compositionally biased region" description="Polar residues" evidence="5">
    <location>
        <begin position="159"/>
        <end position="174"/>
    </location>
</feature>
<dbReference type="InterPro" id="IPR000836">
    <property type="entry name" value="PRTase_dom"/>
</dbReference>
<dbReference type="GO" id="GO:0004749">
    <property type="term" value="F:ribose phosphate diphosphokinase activity"/>
    <property type="evidence" value="ECO:0007669"/>
    <property type="project" value="TreeGrafter"/>
</dbReference>
<dbReference type="GO" id="GO:0006164">
    <property type="term" value="P:purine nucleotide biosynthetic process"/>
    <property type="evidence" value="ECO:0007669"/>
    <property type="project" value="TreeGrafter"/>
</dbReference>
<dbReference type="GO" id="GO:0000287">
    <property type="term" value="F:magnesium ion binding"/>
    <property type="evidence" value="ECO:0007669"/>
    <property type="project" value="InterPro"/>
</dbReference>
<keyword evidence="4" id="KW-0175">Coiled coil</keyword>
<evidence type="ECO:0000256" key="5">
    <source>
        <dbReference type="SAM" id="MobiDB-lite"/>
    </source>
</evidence>
<dbReference type="NCBIfam" id="TIGR01251">
    <property type="entry name" value="ribP_PPkin"/>
    <property type="match status" value="1"/>
</dbReference>
<dbReference type="Pfam" id="PF13793">
    <property type="entry name" value="Pribosyltran_N"/>
    <property type="match status" value="1"/>
</dbReference>
<evidence type="ECO:0000256" key="2">
    <source>
        <dbReference type="ARBA" id="ARBA00022727"/>
    </source>
</evidence>
<dbReference type="InterPro" id="IPR005946">
    <property type="entry name" value="Rib-P_diPkinase"/>
</dbReference>
<dbReference type="AlphaFoldDB" id="A0A9Q1J2B9"/>
<dbReference type="PANTHER" id="PTHR10210">
    <property type="entry name" value="RIBOSE-PHOSPHATE DIPHOSPHOKINASE FAMILY MEMBER"/>
    <property type="match status" value="1"/>
</dbReference>
<gene>
    <name evidence="7" type="ORF">SKAU_G00124070</name>
</gene>
<evidence type="ECO:0000259" key="6">
    <source>
        <dbReference type="Pfam" id="PF13793"/>
    </source>
</evidence>
<dbReference type="GO" id="GO:0002189">
    <property type="term" value="C:ribose phosphate diphosphokinase complex"/>
    <property type="evidence" value="ECO:0007669"/>
    <property type="project" value="TreeGrafter"/>
</dbReference>
<sequence length="704" mass="79564">MERVVELSSNGGFSIAGLSNTPRKRQVRFSARHDILLLREVIAQNPFSSKEPGRIWARVGEIITAALQDESFEVDARRCRERTMLLLDYYKKQDFASLRRFGTERLYAQKEDLLHEVLELEAEKGLLGSGENKYQDEELRKRALEDLVLPEQDKISVMPTQTVPPAGEETQSSVPPTPDPEEQEELVEMAAPTAKRACQCCCQTYSEILSFLEKRSEAEQRLREEEMALRREELEIQRSKIALERERLGAERKERERRFELESQERQVILDLLKEKWCLKTSKTYGQNIGGWVSSEDAKMFQVKQAHLEGDVLCSCEPRGKEKHTPRLSYGSHSRMNIAKSGYRVFSANSTTACTELAKKITERLGVELGKSVVYQESNRETRVDVKESVRGQDIFIIQTIPRDVNTAIMELLVMAYALKTSCAKNIIGVIPYFPYSKQCKMRKRGSIVCKLLASMLAKAGLTHIITMDLHQKEIQGFFSFPVDNLRASPFLLQYIQEEIPDYRNAIIVAKSPSAAKRAQSYAERLRLGLAVMHGEAQCSESDMADGRHSPPCVRNTSGHPGLELPWKHQAPFPGIELPIMMAKEKPPITVVGDVGGRIAIIVDDIIDDVEDFVAAAEILKERGAYKIYIMATHGLLSADAPRLIEESAIDEVVVTNTVPHEVQKLQCPKIKTVDVSMILAEAIRRIHNGESMAYLFRNITVDD</sequence>
<evidence type="ECO:0000256" key="4">
    <source>
        <dbReference type="SAM" id="Coils"/>
    </source>
</evidence>
<keyword evidence="2" id="KW-0545">Nucleotide biosynthesis</keyword>
<comment type="function">
    <text evidence="3">Seems to play a negative regulatory role in 5-phosphoribose 1-diphosphate synthesis.</text>
</comment>
<dbReference type="EMBL" id="JAINUF010000004">
    <property type="protein sequence ID" value="KAJ8363576.1"/>
    <property type="molecule type" value="Genomic_DNA"/>
</dbReference>
<evidence type="ECO:0000313" key="7">
    <source>
        <dbReference type="EMBL" id="KAJ8363576.1"/>
    </source>
</evidence>
<dbReference type="FunFam" id="3.40.50.2020:FF:000014">
    <property type="entry name" value="Ribose-phosphate pyrophosphokinase 1"/>
    <property type="match status" value="1"/>
</dbReference>
<reference evidence="7" key="1">
    <citation type="journal article" date="2023" name="Science">
        <title>Genome structures resolve the early diversification of teleost fishes.</title>
        <authorList>
            <person name="Parey E."/>
            <person name="Louis A."/>
            <person name="Montfort J."/>
            <person name="Bouchez O."/>
            <person name="Roques C."/>
            <person name="Iampietro C."/>
            <person name="Lluch J."/>
            <person name="Castinel A."/>
            <person name="Donnadieu C."/>
            <person name="Desvignes T."/>
            <person name="Floi Bucao C."/>
            <person name="Jouanno E."/>
            <person name="Wen M."/>
            <person name="Mejri S."/>
            <person name="Dirks R."/>
            <person name="Jansen H."/>
            <person name="Henkel C."/>
            <person name="Chen W.J."/>
            <person name="Zahm M."/>
            <person name="Cabau C."/>
            <person name="Klopp C."/>
            <person name="Thompson A.W."/>
            <person name="Robinson-Rechavi M."/>
            <person name="Braasch I."/>
            <person name="Lecointre G."/>
            <person name="Bobe J."/>
            <person name="Postlethwait J.H."/>
            <person name="Berthelot C."/>
            <person name="Roest Crollius H."/>
            <person name="Guiguen Y."/>
        </authorList>
    </citation>
    <scope>NUCLEOTIDE SEQUENCE</scope>
    <source>
        <strain evidence="7">WJC10195</strain>
    </source>
</reference>
<dbReference type="Pfam" id="PF14572">
    <property type="entry name" value="Pribosyl_synth"/>
    <property type="match status" value="1"/>
</dbReference>
<dbReference type="InterPro" id="IPR029057">
    <property type="entry name" value="PRTase-like"/>
</dbReference>
<dbReference type="Proteomes" id="UP001152622">
    <property type="component" value="Chromosome 4"/>
</dbReference>
<proteinExistence type="inferred from homology"/>
<dbReference type="GO" id="GO:0005737">
    <property type="term" value="C:cytoplasm"/>
    <property type="evidence" value="ECO:0007669"/>
    <property type="project" value="TreeGrafter"/>
</dbReference>
<dbReference type="GO" id="GO:0005524">
    <property type="term" value="F:ATP binding"/>
    <property type="evidence" value="ECO:0007669"/>
    <property type="project" value="TreeGrafter"/>
</dbReference>
<dbReference type="FunFam" id="3.40.50.2020:FF:000012">
    <property type="entry name" value="Phosphoribosyl pyrophosphate synthase-associated protein 2 isoform 1"/>
    <property type="match status" value="1"/>
</dbReference>
<organism evidence="7 8">
    <name type="scientific">Synaphobranchus kaupii</name>
    <name type="common">Kaup's arrowtooth eel</name>
    <dbReference type="NCBI Taxonomy" id="118154"/>
    <lineage>
        <taxon>Eukaryota</taxon>
        <taxon>Metazoa</taxon>
        <taxon>Chordata</taxon>
        <taxon>Craniata</taxon>
        <taxon>Vertebrata</taxon>
        <taxon>Euteleostomi</taxon>
        <taxon>Actinopterygii</taxon>
        <taxon>Neopterygii</taxon>
        <taxon>Teleostei</taxon>
        <taxon>Anguilliformes</taxon>
        <taxon>Synaphobranchidae</taxon>
        <taxon>Synaphobranchus</taxon>
    </lineage>
</organism>
<comment type="similarity">
    <text evidence="1">Belongs to the ribose-phosphate pyrophosphokinase family.</text>
</comment>
<protein>
    <recommendedName>
        <fullName evidence="6">Ribose-phosphate pyrophosphokinase N-terminal domain-containing protein</fullName>
    </recommendedName>
</protein>
<accession>A0A9Q1J2B9</accession>